<dbReference type="EMBL" id="BMAV01000238">
    <property type="protein sequence ID" value="GFY37312.1"/>
    <property type="molecule type" value="Genomic_DNA"/>
</dbReference>
<protein>
    <submittedName>
        <fullName evidence="2">Uncharacterized protein</fullName>
    </submittedName>
</protein>
<gene>
    <name evidence="2" type="ORF">TNIN_25961</name>
</gene>
<feature type="compositionally biased region" description="Polar residues" evidence="1">
    <location>
        <begin position="12"/>
        <end position="35"/>
    </location>
</feature>
<accession>A0A8X6WLE0</accession>
<sequence length="84" mass="9360">MESIITGKTRRTSPYPTRSQAETRRGGSSNKPEEQIQTLQVSDILASLHLLRCTLVVGFMQCTLHANRQQTSSDGQSDEEQHST</sequence>
<dbReference type="AlphaFoldDB" id="A0A8X6WLE0"/>
<organism evidence="2 3">
    <name type="scientific">Trichonephila inaurata madagascariensis</name>
    <dbReference type="NCBI Taxonomy" id="2747483"/>
    <lineage>
        <taxon>Eukaryota</taxon>
        <taxon>Metazoa</taxon>
        <taxon>Ecdysozoa</taxon>
        <taxon>Arthropoda</taxon>
        <taxon>Chelicerata</taxon>
        <taxon>Arachnida</taxon>
        <taxon>Araneae</taxon>
        <taxon>Araneomorphae</taxon>
        <taxon>Entelegynae</taxon>
        <taxon>Araneoidea</taxon>
        <taxon>Nephilidae</taxon>
        <taxon>Trichonephila</taxon>
        <taxon>Trichonephila inaurata</taxon>
    </lineage>
</organism>
<keyword evidence="3" id="KW-1185">Reference proteome</keyword>
<evidence type="ECO:0000313" key="2">
    <source>
        <dbReference type="EMBL" id="GFY37312.1"/>
    </source>
</evidence>
<evidence type="ECO:0000256" key="1">
    <source>
        <dbReference type="SAM" id="MobiDB-lite"/>
    </source>
</evidence>
<evidence type="ECO:0000313" key="3">
    <source>
        <dbReference type="Proteomes" id="UP000886998"/>
    </source>
</evidence>
<name>A0A8X6WLE0_9ARAC</name>
<reference evidence="2" key="1">
    <citation type="submission" date="2020-08" db="EMBL/GenBank/DDBJ databases">
        <title>Multicomponent nature underlies the extraordinary mechanical properties of spider dragline silk.</title>
        <authorList>
            <person name="Kono N."/>
            <person name="Nakamura H."/>
            <person name="Mori M."/>
            <person name="Yoshida Y."/>
            <person name="Ohtoshi R."/>
            <person name="Malay A.D."/>
            <person name="Moran D.A.P."/>
            <person name="Tomita M."/>
            <person name="Numata K."/>
            <person name="Arakawa K."/>
        </authorList>
    </citation>
    <scope>NUCLEOTIDE SEQUENCE</scope>
</reference>
<feature type="region of interest" description="Disordered" evidence="1">
    <location>
        <begin position="1"/>
        <end position="35"/>
    </location>
</feature>
<comment type="caution">
    <text evidence="2">The sequence shown here is derived from an EMBL/GenBank/DDBJ whole genome shotgun (WGS) entry which is preliminary data.</text>
</comment>
<proteinExistence type="predicted"/>
<dbReference type="Proteomes" id="UP000886998">
    <property type="component" value="Unassembled WGS sequence"/>
</dbReference>